<comment type="caution">
    <text evidence="2">The sequence shown here is derived from an EMBL/GenBank/DDBJ whole genome shotgun (WGS) entry which is preliminary data.</text>
</comment>
<feature type="compositionally biased region" description="Acidic residues" evidence="1">
    <location>
        <begin position="551"/>
        <end position="567"/>
    </location>
</feature>
<feature type="compositionally biased region" description="Basic residues" evidence="1">
    <location>
        <begin position="602"/>
        <end position="611"/>
    </location>
</feature>
<reference evidence="2 3" key="1">
    <citation type="submission" date="2024-02" db="EMBL/GenBank/DDBJ databases">
        <title>Chromosome-scale genome assembly of the rough periwinkle Littorina saxatilis.</title>
        <authorList>
            <person name="De Jode A."/>
            <person name="Faria R."/>
            <person name="Formenti G."/>
            <person name="Sims Y."/>
            <person name="Smith T.P."/>
            <person name="Tracey A."/>
            <person name="Wood J.M.D."/>
            <person name="Zagrodzka Z.B."/>
            <person name="Johannesson K."/>
            <person name="Butlin R.K."/>
            <person name="Leder E.H."/>
        </authorList>
    </citation>
    <scope>NUCLEOTIDE SEQUENCE [LARGE SCALE GENOMIC DNA]</scope>
    <source>
        <strain evidence="2">Snail1</strain>
        <tissue evidence="2">Muscle</tissue>
    </source>
</reference>
<feature type="region of interest" description="Disordered" evidence="1">
    <location>
        <begin position="551"/>
        <end position="629"/>
    </location>
</feature>
<dbReference type="EMBL" id="JBAMIC010000014">
    <property type="protein sequence ID" value="KAK7096458.1"/>
    <property type="molecule type" value="Genomic_DNA"/>
</dbReference>
<dbReference type="PANTHER" id="PTHR33480">
    <property type="entry name" value="SET DOMAIN-CONTAINING PROTEIN-RELATED"/>
    <property type="match status" value="1"/>
</dbReference>
<evidence type="ECO:0000313" key="3">
    <source>
        <dbReference type="Proteomes" id="UP001374579"/>
    </source>
</evidence>
<organism evidence="2 3">
    <name type="scientific">Littorina saxatilis</name>
    <dbReference type="NCBI Taxonomy" id="31220"/>
    <lineage>
        <taxon>Eukaryota</taxon>
        <taxon>Metazoa</taxon>
        <taxon>Spiralia</taxon>
        <taxon>Lophotrochozoa</taxon>
        <taxon>Mollusca</taxon>
        <taxon>Gastropoda</taxon>
        <taxon>Caenogastropoda</taxon>
        <taxon>Littorinimorpha</taxon>
        <taxon>Littorinoidea</taxon>
        <taxon>Littorinidae</taxon>
        <taxon>Littorina</taxon>
    </lineage>
</organism>
<evidence type="ECO:0000256" key="1">
    <source>
        <dbReference type="SAM" id="MobiDB-lite"/>
    </source>
</evidence>
<feature type="compositionally biased region" description="Polar residues" evidence="1">
    <location>
        <begin position="584"/>
        <end position="597"/>
    </location>
</feature>
<evidence type="ECO:0000313" key="2">
    <source>
        <dbReference type="EMBL" id="KAK7096458.1"/>
    </source>
</evidence>
<protein>
    <submittedName>
        <fullName evidence="2">Uncharacterized protein</fullName>
    </submittedName>
</protein>
<name>A0AAN9AZU1_9CAEN</name>
<dbReference type="AlphaFoldDB" id="A0AAN9AZU1"/>
<sequence>MDCAVTKKHFCLYCKKSYPKIARHLEDMHSDEFDVARVLSKNKKSKERRAAWAVLTKKGDFNHNYECVETGGGVLVPKYRSKQKTQGDYVTCGVCFGLYSKRILWKHQKTCEAATEKGKESDAKGIGAGKLLMPVKIQNKRLRDNILVDMNDCDVKEVVQGDRLILEYGNRLLEKHPEPHKKTYISNKMRELGRLVQHTKHDNIRSIEDCLDPCHFESVLLSVKAIAGYDNDTGMFKRPSLALKVGYSLKKCCKILKSKALREEDDAKEKKCTNFLALYEEEWCDRIAGHAHNTLDSRKYNTPKLLPFTEDVKKVHCHLQTIAKEAKKSLEQSSSYKLLAQVSLTQIILFNRRRSGESQRIKVQEVEAALNPGQAKTAESEVVKSLSAFERQLSRTHVRVETKGKRGRKVPVLLTEEMKENVILLLENRKTDGDFLFTMPGCAHPMRGTDCLRKFVDESGAKHPELLTSTRLRQQLATLSQVLGLSETSQDILATFLGHDIRVHRSFYRLPDDLLQTAKVSKVLHCINTGQISDLKGKDFDTINFDVEDQMEEECGDEQCGDEETSGTEETAAASDNHIGDKTCVTNDTPAFQSSVNGEKRSVHRQKRVVQRKTVVNPSSSDEDEDSDYECEQAISQKKQKKRKWSDAENGAIDRALNTFIRDHKVPGKRACEQAIAMESALKGREWKGIKFHVKNRIVSRKRRTSHTL</sequence>
<dbReference type="Proteomes" id="UP001374579">
    <property type="component" value="Unassembled WGS sequence"/>
</dbReference>
<proteinExistence type="predicted"/>
<keyword evidence="3" id="KW-1185">Reference proteome</keyword>
<gene>
    <name evidence="2" type="ORF">V1264_005754</name>
</gene>
<accession>A0AAN9AZU1</accession>
<dbReference type="PANTHER" id="PTHR33480:SF1">
    <property type="entry name" value="TYR RECOMBINASE DOMAIN-CONTAINING PROTEIN"/>
    <property type="match status" value="1"/>
</dbReference>